<name>A0A832T5G6_9EURY</name>
<reference evidence="3" key="1">
    <citation type="journal article" date="2020" name="bioRxiv">
        <title>A rank-normalized archaeal taxonomy based on genome phylogeny resolves widespread incomplete and uneven classifications.</title>
        <authorList>
            <person name="Rinke C."/>
            <person name="Chuvochina M."/>
            <person name="Mussig A.J."/>
            <person name="Chaumeil P.-A."/>
            <person name="Waite D.W."/>
            <person name="Whitman W.B."/>
            <person name="Parks D.H."/>
            <person name="Hugenholtz P."/>
        </authorList>
    </citation>
    <scope>NUCLEOTIDE SEQUENCE</scope>
    <source>
        <strain evidence="3">UBA8853</strain>
    </source>
</reference>
<organism evidence="3 4">
    <name type="scientific">Methanopyrus kandleri</name>
    <dbReference type="NCBI Taxonomy" id="2320"/>
    <lineage>
        <taxon>Archaea</taxon>
        <taxon>Methanobacteriati</taxon>
        <taxon>Methanobacteriota</taxon>
        <taxon>Methanomada group</taxon>
        <taxon>Methanopyri</taxon>
        <taxon>Methanopyrales</taxon>
        <taxon>Methanopyraceae</taxon>
        <taxon>Methanopyrus</taxon>
    </lineage>
</organism>
<dbReference type="GeneID" id="1477205"/>
<keyword evidence="1" id="KW-0472">Membrane</keyword>
<sequence length="244" mass="28799">MDPEIALQGLREHSTVYGEEDRIVPVWFAFFPQVLTFLGWLTIVMAKTFPGHATFLVLLGLLEALIGYPLAVYLMYLMIKRRNEHVTRSLGFLRYLVELLAGVGYDVDILRSELEEMRLHTERRNPVIYALLTLVPPIGWLVALYIYHFLNRDLHEHSVRERDFLESVARLLDMNPHEPPFELETFYVVPRRSTFLYFVLTLLTAGIFALYWWYTVVQDPNRHFRAHRRLERDLIESIEQAFSD</sequence>
<dbReference type="RefSeq" id="WP_011019472.1">
    <property type="nucleotide sequence ID" value="NZ_DUJS01000001.1"/>
</dbReference>
<comment type="caution">
    <text evidence="3">The sequence shown here is derived from an EMBL/GenBank/DDBJ whole genome shotgun (WGS) entry which is preliminary data.</text>
</comment>
<dbReference type="Pfam" id="PF14018">
    <property type="entry name" value="DUF4234"/>
    <property type="match status" value="1"/>
</dbReference>
<evidence type="ECO:0000313" key="4">
    <source>
        <dbReference type="Proteomes" id="UP000619545"/>
    </source>
</evidence>
<dbReference type="Proteomes" id="UP000619545">
    <property type="component" value="Unassembled WGS sequence"/>
</dbReference>
<accession>A0A832T5G6</accession>
<dbReference type="InterPro" id="IPR025328">
    <property type="entry name" value="DUF4234"/>
</dbReference>
<dbReference type="AlphaFoldDB" id="A0A832T5G6"/>
<keyword evidence="1" id="KW-1133">Transmembrane helix</keyword>
<feature type="transmembrane region" description="Helical" evidence="1">
    <location>
        <begin position="195"/>
        <end position="214"/>
    </location>
</feature>
<evidence type="ECO:0000259" key="2">
    <source>
        <dbReference type="Pfam" id="PF14018"/>
    </source>
</evidence>
<feature type="domain" description="DUF4234" evidence="2">
    <location>
        <begin position="192"/>
        <end position="226"/>
    </location>
</feature>
<dbReference type="EMBL" id="DUJS01000001">
    <property type="protein sequence ID" value="HII69737.1"/>
    <property type="molecule type" value="Genomic_DNA"/>
</dbReference>
<gene>
    <name evidence="3" type="ORF">HA336_00710</name>
</gene>
<feature type="transmembrane region" description="Helical" evidence="1">
    <location>
        <begin position="55"/>
        <end position="79"/>
    </location>
</feature>
<dbReference type="OMA" id="MPIWLPF"/>
<evidence type="ECO:0000256" key="1">
    <source>
        <dbReference type="SAM" id="Phobius"/>
    </source>
</evidence>
<feature type="transmembrane region" description="Helical" evidence="1">
    <location>
        <begin position="23"/>
        <end position="43"/>
    </location>
</feature>
<evidence type="ECO:0000313" key="3">
    <source>
        <dbReference type="EMBL" id="HII69737.1"/>
    </source>
</evidence>
<keyword evidence="1" id="KW-0812">Transmembrane</keyword>
<feature type="transmembrane region" description="Helical" evidence="1">
    <location>
        <begin position="127"/>
        <end position="150"/>
    </location>
</feature>
<protein>
    <submittedName>
        <fullName evidence="3">DUF4234 domain-containing protein</fullName>
    </submittedName>
</protein>
<proteinExistence type="predicted"/>